<gene>
    <name evidence="2" type="ORF">S01H1_13106</name>
</gene>
<dbReference type="InterPro" id="IPR010131">
    <property type="entry name" value="MdtP/NodT-like"/>
</dbReference>
<protein>
    <recommendedName>
        <fullName evidence="3">TolC family protein</fullName>
    </recommendedName>
</protein>
<dbReference type="PANTHER" id="PTHR30203">
    <property type="entry name" value="OUTER MEMBRANE CATION EFFLUX PROTEIN"/>
    <property type="match status" value="1"/>
</dbReference>
<dbReference type="AlphaFoldDB" id="X0SBC3"/>
<dbReference type="Gene3D" id="1.20.1600.10">
    <property type="entry name" value="Outer membrane efflux proteins (OEP)"/>
    <property type="match status" value="1"/>
</dbReference>
<dbReference type="EMBL" id="BARS01006755">
    <property type="protein sequence ID" value="GAF73217.1"/>
    <property type="molecule type" value="Genomic_DNA"/>
</dbReference>
<dbReference type="GO" id="GO:0015562">
    <property type="term" value="F:efflux transmembrane transporter activity"/>
    <property type="evidence" value="ECO:0007669"/>
    <property type="project" value="InterPro"/>
</dbReference>
<comment type="caution">
    <text evidence="2">The sequence shown here is derived from an EMBL/GenBank/DDBJ whole genome shotgun (WGS) entry which is preliminary data.</text>
</comment>
<keyword evidence="1" id="KW-0175">Coiled coil</keyword>
<dbReference type="InterPro" id="IPR003423">
    <property type="entry name" value="OMP_efflux"/>
</dbReference>
<evidence type="ECO:0008006" key="3">
    <source>
        <dbReference type="Google" id="ProtNLM"/>
    </source>
</evidence>
<dbReference type="SUPFAM" id="SSF56954">
    <property type="entry name" value="Outer membrane efflux proteins (OEP)"/>
    <property type="match status" value="1"/>
</dbReference>
<accession>X0SBC3</accession>
<dbReference type="Pfam" id="PF02321">
    <property type="entry name" value="OEP"/>
    <property type="match status" value="2"/>
</dbReference>
<organism evidence="2">
    <name type="scientific">marine sediment metagenome</name>
    <dbReference type="NCBI Taxonomy" id="412755"/>
    <lineage>
        <taxon>unclassified sequences</taxon>
        <taxon>metagenomes</taxon>
        <taxon>ecological metagenomes</taxon>
    </lineage>
</organism>
<dbReference type="PANTHER" id="PTHR30203:SF24">
    <property type="entry name" value="BLR4935 PROTEIN"/>
    <property type="match status" value="1"/>
</dbReference>
<proteinExistence type="predicted"/>
<feature type="coiled-coil region" evidence="1">
    <location>
        <begin position="270"/>
        <end position="297"/>
    </location>
</feature>
<evidence type="ECO:0000313" key="2">
    <source>
        <dbReference type="EMBL" id="GAF73217.1"/>
    </source>
</evidence>
<feature type="non-terminal residue" evidence="2">
    <location>
        <position position="1"/>
    </location>
</feature>
<name>X0SBC3_9ZZZZ</name>
<sequence>AIQQNPLILSSLQQYQASLARVYQAKAFPQPSLDYDSDLQPKLFNFKDSGESYFGISQSIEFPGKRYLRGKIASKESNEIMAEIDLLKLDIVFQVKQAFYGFLLAQEKLKYAEQDLELSQDFLQKAELKFDAGDVAKVEVLRARVEAAKAANEVRTATNEGRLAKAYLNFLLARKKYAPLEIKGDLKRTPVKLDIEELKKRALSFRPEIRRMNLSLEKENLVKKQAYMSYLPDFDLGISKHRIQGEGSWWDVTLSFPIPLFFWQPQKGEIAEAKANIESLKRETEHLRNAITLEVEEAYMNALTAANQIQLFEDEILTQAEEVYNMFLFSYQEGEIGGIELIEARRTLMEARKSYADALFNYDAALAALEKSIGQGFKGDEQ</sequence>
<evidence type="ECO:0000256" key="1">
    <source>
        <dbReference type="SAM" id="Coils"/>
    </source>
</evidence>
<reference evidence="2" key="1">
    <citation type="journal article" date="2014" name="Front. Microbiol.">
        <title>High frequency of phylogenetically diverse reductive dehalogenase-homologous genes in deep subseafloor sedimentary metagenomes.</title>
        <authorList>
            <person name="Kawai M."/>
            <person name="Futagami T."/>
            <person name="Toyoda A."/>
            <person name="Takaki Y."/>
            <person name="Nishi S."/>
            <person name="Hori S."/>
            <person name="Arai W."/>
            <person name="Tsubouchi T."/>
            <person name="Morono Y."/>
            <person name="Uchiyama I."/>
            <person name="Ito T."/>
            <person name="Fujiyama A."/>
            <person name="Inagaki F."/>
            <person name="Takami H."/>
        </authorList>
    </citation>
    <scope>NUCLEOTIDE SEQUENCE</scope>
    <source>
        <strain evidence="2">Expedition CK06-06</strain>
    </source>
</reference>